<keyword evidence="1" id="KW-1133">Transmembrane helix</keyword>
<dbReference type="EMBL" id="VFPA01000003">
    <property type="protein sequence ID" value="TQM09733.1"/>
    <property type="molecule type" value="Genomic_DNA"/>
</dbReference>
<keyword evidence="1" id="KW-0472">Membrane</keyword>
<evidence type="ECO:0000313" key="2">
    <source>
        <dbReference type="EMBL" id="TQM09733.1"/>
    </source>
</evidence>
<gene>
    <name evidence="2" type="ORF">FB558_5502</name>
</gene>
<dbReference type="Proteomes" id="UP000315677">
    <property type="component" value="Unassembled WGS sequence"/>
</dbReference>
<evidence type="ECO:0000256" key="1">
    <source>
        <dbReference type="SAM" id="Phobius"/>
    </source>
</evidence>
<evidence type="ECO:0000313" key="3">
    <source>
        <dbReference type="Proteomes" id="UP000315677"/>
    </source>
</evidence>
<feature type="transmembrane region" description="Helical" evidence="1">
    <location>
        <begin position="6"/>
        <end position="30"/>
    </location>
</feature>
<proteinExistence type="predicted"/>
<feature type="transmembrane region" description="Helical" evidence="1">
    <location>
        <begin position="69"/>
        <end position="92"/>
    </location>
</feature>
<dbReference type="AlphaFoldDB" id="A0A543DK72"/>
<accession>A0A543DK72</accession>
<name>A0A543DK72_9PSEU</name>
<keyword evidence="1" id="KW-0812">Transmembrane</keyword>
<protein>
    <submittedName>
        <fullName evidence="2">Uncharacterized protein</fullName>
    </submittedName>
</protein>
<sequence length="94" mass="9653">MSFTALAGLAGFGFVLVGVAISIVLVRARLPLPVSGMQLDEVTAAFVSAALLFLSSSASPFNADGTNRIAIVGLAGRLGWAAWIITCSIAMIRT</sequence>
<comment type="caution">
    <text evidence="2">The sequence shown here is derived from an EMBL/GenBank/DDBJ whole genome shotgun (WGS) entry which is preliminary data.</text>
</comment>
<feature type="transmembrane region" description="Helical" evidence="1">
    <location>
        <begin position="42"/>
        <end position="63"/>
    </location>
</feature>
<organism evidence="2 3">
    <name type="scientific">Pseudonocardia kunmingensis</name>
    <dbReference type="NCBI Taxonomy" id="630975"/>
    <lineage>
        <taxon>Bacteria</taxon>
        <taxon>Bacillati</taxon>
        <taxon>Actinomycetota</taxon>
        <taxon>Actinomycetes</taxon>
        <taxon>Pseudonocardiales</taxon>
        <taxon>Pseudonocardiaceae</taxon>
        <taxon>Pseudonocardia</taxon>
    </lineage>
</organism>
<reference evidence="2 3" key="1">
    <citation type="submission" date="2019-06" db="EMBL/GenBank/DDBJ databases">
        <title>Sequencing the genomes of 1000 actinobacteria strains.</title>
        <authorList>
            <person name="Klenk H.-P."/>
        </authorList>
    </citation>
    <scope>NUCLEOTIDE SEQUENCE [LARGE SCALE GENOMIC DNA]</scope>
    <source>
        <strain evidence="2 3">DSM 45301</strain>
    </source>
</reference>
<keyword evidence="3" id="KW-1185">Reference proteome</keyword>